<sequence>MSVQSIGQSSGDNWLQQLLASYGQTRSSQSSILSLLSQGSDATDGTSATSSDASASTTSSVGSFNDILTALLNGTGLSYDMETGSLTASGQAEASGEAGMPPPPFMQGTGRPELTRSATETKNDDGSTTRNVTMTNAEGKVVGTEKTTENADGSFTTVMTMTDPGGNTSTRTINGENTDDGFKVTDTLTNADGNVLERRTHLTAADGSVTSSVTRNGPDGGSVAESESYDADGNLLSTTSSTTSPATSVASADSTSGGAGASGGSSASGASSSGGSESSDNDSTTTTVTTTFTSESMQETITVTDVNGKIVSQKTKDIPFSRSAKGSSFGSNVPDADSLADITGQYLHRYGANRYGSAQSQTKSDSGSGGLSVEA</sequence>
<evidence type="ECO:0000256" key="1">
    <source>
        <dbReference type="SAM" id="MobiDB-lite"/>
    </source>
</evidence>
<feature type="compositionally biased region" description="Polar residues" evidence="1">
    <location>
        <begin position="155"/>
        <end position="176"/>
    </location>
</feature>
<name>E1JVT7_SOLFR</name>
<feature type="region of interest" description="Disordered" evidence="1">
    <location>
        <begin position="37"/>
        <end position="60"/>
    </location>
</feature>
<dbReference type="OrthoDB" id="5452587at2"/>
<feature type="compositionally biased region" description="Low complexity" evidence="1">
    <location>
        <begin position="237"/>
        <end position="256"/>
    </location>
</feature>
<dbReference type="EMBL" id="AECZ01000009">
    <property type="protein sequence ID" value="EFL51575.1"/>
    <property type="molecule type" value="Genomic_DNA"/>
</dbReference>
<dbReference type="RefSeq" id="WP_005993008.1">
    <property type="nucleotide sequence ID" value="NZ_AECZ01000009.1"/>
</dbReference>
<feature type="compositionally biased region" description="Polar residues" evidence="1">
    <location>
        <begin position="356"/>
        <end position="366"/>
    </location>
</feature>
<dbReference type="AlphaFoldDB" id="E1JVT7"/>
<accession>E1JVT7</accession>
<keyword evidence="3" id="KW-1185">Reference proteome</keyword>
<evidence type="ECO:0000313" key="3">
    <source>
        <dbReference type="Proteomes" id="UP000006250"/>
    </source>
</evidence>
<reference evidence="2 3" key="1">
    <citation type="submission" date="2010-08" db="EMBL/GenBank/DDBJ databases">
        <title>The draft genome of Desulfovibrio fructosovorans JJ.</title>
        <authorList>
            <consortium name="US DOE Joint Genome Institute (JGI-PGF)"/>
            <person name="Lucas S."/>
            <person name="Copeland A."/>
            <person name="Lapidus A."/>
            <person name="Cheng J.-F."/>
            <person name="Bruce D."/>
            <person name="Goodwin L."/>
            <person name="Pitluck S."/>
            <person name="Land M.L."/>
            <person name="Hauser L."/>
            <person name="Chang Y.-J."/>
            <person name="Jeffries C."/>
            <person name="Wall J.D."/>
            <person name="Stahl D.A."/>
            <person name="Arkin A.P."/>
            <person name="Dehal P."/>
            <person name="Stolyar S.M."/>
            <person name="Hazen T.C."/>
            <person name="Woyke T.J."/>
        </authorList>
    </citation>
    <scope>NUCLEOTIDE SEQUENCE [LARGE SCALE GENOMIC DNA]</scope>
    <source>
        <strain evidence="2 3">JJ</strain>
    </source>
</reference>
<evidence type="ECO:0000313" key="2">
    <source>
        <dbReference type="EMBL" id="EFL51575.1"/>
    </source>
</evidence>
<feature type="compositionally biased region" description="Low complexity" evidence="1">
    <location>
        <begin position="88"/>
        <end position="99"/>
    </location>
</feature>
<proteinExistence type="predicted"/>
<feature type="compositionally biased region" description="Polar residues" evidence="1">
    <location>
        <begin position="297"/>
        <end position="313"/>
    </location>
</feature>
<organism evidence="2 3">
    <name type="scientific">Solidesulfovibrio fructosivorans JJ]</name>
    <dbReference type="NCBI Taxonomy" id="596151"/>
    <lineage>
        <taxon>Bacteria</taxon>
        <taxon>Pseudomonadati</taxon>
        <taxon>Thermodesulfobacteriota</taxon>
        <taxon>Desulfovibrionia</taxon>
        <taxon>Desulfovibrionales</taxon>
        <taxon>Desulfovibrionaceae</taxon>
        <taxon>Solidesulfovibrio</taxon>
    </lineage>
</organism>
<comment type="caution">
    <text evidence="2">The sequence shown here is derived from an EMBL/GenBank/DDBJ whole genome shotgun (WGS) entry which is preliminary data.</text>
</comment>
<dbReference type="STRING" id="596151.DesfrDRAFT_1736"/>
<feature type="region of interest" description="Disordered" evidence="1">
    <location>
        <begin position="88"/>
        <end position="138"/>
    </location>
</feature>
<gene>
    <name evidence="2" type="ORF">DesfrDRAFT_1736</name>
</gene>
<feature type="region of interest" description="Disordered" evidence="1">
    <location>
        <begin position="200"/>
        <end position="338"/>
    </location>
</feature>
<feature type="region of interest" description="Disordered" evidence="1">
    <location>
        <begin position="155"/>
        <end position="181"/>
    </location>
</feature>
<dbReference type="eggNOG" id="ENOG5031JBH">
    <property type="taxonomic scope" value="Bacteria"/>
</dbReference>
<dbReference type="Proteomes" id="UP000006250">
    <property type="component" value="Unassembled WGS sequence"/>
</dbReference>
<feature type="compositionally biased region" description="Low complexity" evidence="1">
    <location>
        <begin position="264"/>
        <end position="296"/>
    </location>
</feature>
<protein>
    <submittedName>
        <fullName evidence="2">Uncharacterized protein</fullName>
    </submittedName>
</protein>
<feature type="region of interest" description="Disordered" evidence="1">
    <location>
        <begin position="354"/>
        <end position="375"/>
    </location>
</feature>